<feature type="domain" description="Nucleotide modification associated" evidence="1">
    <location>
        <begin position="3"/>
        <end position="195"/>
    </location>
</feature>
<reference evidence="2 3" key="1">
    <citation type="submission" date="2018-03" db="EMBL/GenBank/DDBJ databases">
        <title>Adhaeribacter sp. HMF7605 Genome sequencing and assembly.</title>
        <authorList>
            <person name="Kang H."/>
            <person name="Kang J."/>
            <person name="Cha I."/>
            <person name="Kim H."/>
            <person name="Joh K."/>
        </authorList>
    </citation>
    <scope>NUCLEOTIDE SEQUENCE [LARGE SCALE GENOMIC DNA]</scope>
    <source>
        <strain evidence="2 3">HMF7605</strain>
    </source>
</reference>
<evidence type="ECO:0000259" key="1">
    <source>
        <dbReference type="Pfam" id="PF18753"/>
    </source>
</evidence>
<dbReference type="InterPro" id="IPR041180">
    <property type="entry name" value="Nmad2"/>
</dbReference>
<dbReference type="Proteomes" id="UP000240357">
    <property type="component" value="Unassembled WGS sequence"/>
</dbReference>
<dbReference type="RefSeq" id="WP_106932452.1">
    <property type="nucleotide sequence ID" value="NZ_PYFT01000001.1"/>
</dbReference>
<keyword evidence="3" id="KW-1185">Reference proteome</keyword>
<name>A0A2T2YL86_9BACT</name>
<dbReference type="EMBL" id="PYFT01000001">
    <property type="protein sequence ID" value="PSR56274.1"/>
    <property type="molecule type" value="Genomic_DNA"/>
</dbReference>
<evidence type="ECO:0000313" key="2">
    <source>
        <dbReference type="EMBL" id="PSR56274.1"/>
    </source>
</evidence>
<comment type="caution">
    <text evidence="2">The sequence shown here is derived from an EMBL/GenBank/DDBJ whole genome shotgun (WGS) entry which is preliminary data.</text>
</comment>
<proteinExistence type="predicted"/>
<dbReference type="OrthoDB" id="2080678at2"/>
<dbReference type="AlphaFoldDB" id="A0A2T2YL86"/>
<organism evidence="2 3">
    <name type="scientific">Adhaeribacter arboris</name>
    <dbReference type="NCBI Taxonomy" id="2072846"/>
    <lineage>
        <taxon>Bacteria</taxon>
        <taxon>Pseudomonadati</taxon>
        <taxon>Bacteroidota</taxon>
        <taxon>Cytophagia</taxon>
        <taxon>Cytophagales</taxon>
        <taxon>Hymenobacteraceae</taxon>
        <taxon>Adhaeribacter</taxon>
    </lineage>
</organism>
<accession>A0A2T2YL86</accession>
<evidence type="ECO:0000313" key="3">
    <source>
        <dbReference type="Proteomes" id="UP000240357"/>
    </source>
</evidence>
<protein>
    <recommendedName>
        <fullName evidence="1">Nucleotide modification associated domain-containing protein</fullName>
    </recommendedName>
</protein>
<gene>
    <name evidence="2" type="ORF">AHMF7605_23620</name>
</gene>
<sequence length="203" mass="23528">MDFYSYKIVRDYGFAPNPFFGICTLANCKPKIRKAANINDWIIGTGAKEIGLINHLIFLMKVTGKITYEEYWSSPGYSCKKPVLNGSLAQIYGDNIYYKNESNIWCHTDSHHSFENGLINEANLTRALSGKYVLISDTFYYFGNKHFKIPSEFISLCCKSRDFEKKLDYKLGERFINWVSQRYESGIIGDPLNWTIYNQLGLW</sequence>
<dbReference type="Pfam" id="PF18753">
    <property type="entry name" value="Nmad2"/>
    <property type="match status" value="1"/>
</dbReference>